<dbReference type="EMBL" id="PGCI01000016">
    <property type="protein sequence ID" value="PLW49497.1"/>
    <property type="molecule type" value="Genomic_DNA"/>
</dbReference>
<feature type="region of interest" description="Disordered" evidence="1">
    <location>
        <begin position="1"/>
        <end position="133"/>
    </location>
</feature>
<protein>
    <submittedName>
        <fullName evidence="2">Uncharacterized protein</fullName>
    </submittedName>
</protein>
<feature type="compositionally biased region" description="Polar residues" evidence="1">
    <location>
        <begin position="46"/>
        <end position="58"/>
    </location>
</feature>
<gene>
    <name evidence="2" type="ORF">PCASD_01965</name>
</gene>
<proteinExistence type="predicted"/>
<name>A0A2N5VHN1_9BASI</name>
<feature type="compositionally biased region" description="Basic and acidic residues" evidence="1">
    <location>
        <begin position="90"/>
        <end position="112"/>
    </location>
</feature>
<evidence type="ECO:0000313" key="2">
    <source>
        <dbReference type="EMBL" id="PLW49497.1"/>
    </source>
</evidence>
<accession>A0A2N5VHN1</accession>
<evidence type="ECO:0000256" key="1">
    <source>
        <dbReference type="SAM" id="MobiDB-lite"/>
    </source>
</evidence>
<evidence type="ECO:0000313" key="3">
    <source>
        <dbReference type="Proteomes" id="UP000235392"/>
    </source>
</evidence>
<comment type="caution">
    <text evidence="2">The sequence shown here is derived from an EMBL/GenBank/DDBJ whole genome shotgun (WGS) entry which is preliminary data.</text>
</comment>
<dbReference type="Proteomes" id="UP000235392">
    <property type="component" value="Unassembled WGS sequence"/>
</dbReference>
<feature type="compositionally biased region" description="Low complexity" evidence="1">
    <location>
        <begin position="78"/>
        <end position="89"/>
    </location>
</feature>
<dbReference type="AlphaFoldDB" id="A0A2N5VHN1"/>
<organism evidence="2 3">
    <name type="scientific">Puccinia coronata f. sp. avenae</name>
    <dbReference type="NCBI Taxonomy" id="200324"/>
    <lineage>
        <taxon>Eukaryota</taxon>
        <taxon>Fungi</taxon>
        <taxon>Dikarya</taxon>
        <taxon>Basidiomycota</taxon>
        <taxon>Pucciniomycotina</taxon>
        <taxon>Pucciniomycetes</taxon>
        <taxon>Pucciniales</taxon>
        <taxon>Pucciniaceae</taxon>
        <taxon>Puccinia</taxon>
    </lineage>
</organism>
<reference evidence="2 3" key="1">
    <citation type="submission" date="2017-11" db="EMBL/GenBank/DDBJ databases">
        <title>De novo assembly and phasing of dikaryotic genomes from two isolates of Puccinia coronata f. sp. avenae, the causal agent of oat crown rust.</title>
        <authorList>
            <person name="Miller M.E."/>
            <person name="Zhang Y."/>
            <person name="Omidvar V."/>
            <person name="Sperschneider J."/>
            <person name="Schwessinger B."/>
            <person name="Raley C."/>
            <person name="Palmer J.M."/>
            <person name="Garnica D."/>
            <person name="Upadhyaya N."/>
            <person name="Rathjen J."/>
            <person name="Taylor J.M."/>
            <person name="Park R.F."/>
            <person name="Dodds P.N."/>
            <person name="Hirsch C.D."/>
            <person name="Kianian S.F."/>
            <person name="Figueroa M."/>
        </authorList>
    </citation>
    <scope>NUCLEOTIDE SEQUENCE [LARGE SCALE GENOMIC DNA]</scope>
    <source>
        <strain evidence="2">12SD80</strain>
    </source>
</reference>
<sequence>MTTTRSQAHKRAHSSSNKSPPDEEPSLIRPTNASPDSSDSDLDDNLQITGKTNSATQTDRPDTATPTTKNPPRPAPKAPSAAAAAAAPKTSKDSSAKRACKKTSDIWDHFTATDEGGLGPAQGSLPPSWTGRAGLESPQVMSSLNPFIQWAACELPVGLWIAVSPQAAHGLPE</sequence>